<gene>
    <name evidence="8" type="ORF">Cenrod_0148</name>
</gene>
<protein>
    <submittedName>
        <fullName evidence="8">Membrane fusion protein</fullName>
    </submittedName>
</protein>
<dbReference type="PANTHER" id="PTHR30158:SF3">
    <property type="entry name" value="MULTIDRUG EFFLUX PUMP SUBUNIT ACRA-RELATED"/>
    <property type="match status" value="1"/>
</dbReference>
<dbReference type="SUPFAM" id="SSF111369">
    <property type="entry name" value="HlyD-like secretion proteins"/>
    <property type="match status" value="1"/>
</dbReference>
<keyword evidence="9" id="KW-1185">Reference proteome</keyword>
<feature type="domain" description="Multidrug resistance protein MdtA-like barrel-sandwich hybrid" evidence="5">
    <location>
        <begin position="86"/>
        <end position="229"/>
    </location>
</feature>
<dbReference type="Pfam" id="PF25917">
    <property type="entry name" value="BSH_RND"/>
    <property type="match status" value="1"/>
</dbReference>
<organism evidence="8 9">
    <name type="scientific">Candidatus Symbiobacter mobilis CR</name>
    <dbReference type="NCBI Taxonomy" id="946483"/>
    <lineage>
        <taxon>Bacteria</taxon>
        <taxon>Pseudomonadati</taxon>
        <taxon>Pseudomonadota</taxon>
        <taxon>Betaproteobacteria</taxon>
        <taxon>Burkholderiales</taxon>
        <taxon>Comamonadaceae</taxon>
    </lineage>
</organism>
<dbReference type="KEGG" id="cbx:Cenrod_0148"/>
<dbReference type="PANTHER" id="PTHR30158">
    <property type="entry name" value="ACRA/E-RELATED COMPONENT OF DRUG EFFLUX TRANSPORTER"/>
    <property type="match status" value="1"/>
</dbReference>
<dbReference type="InterPro" id="IPR058625">
    <property type="entry name" value="MdtA-like_BSH"/>
</dbReference>
<proteinExistence type="inferred from homology"/>
<accession>U5N473</accession>
<evidence type="ECO:0000256" key="2">
    <source>
        <dbReference type="ARBA" id="ARBA00009477"/>
    </source>
</evidence>
<dbReference type="PATRIC" id="fig|946483.4.peg.147"/>
<dbReference type="InterPro" id="IPR006143">
    <property type="entry name" value="RND_pump_MFP"/>
</dbReference>
<dbReference type="InterPro" id="IPR058627">
    <property type="entry name" value="MdtA-like_C"/>
</dbReference>
<evidence type="ECO:0000256" key="1">
    <source>
        <dbReference type="ARBA" id="ARBA00004196"/>
    </source>
</evidence>
<dbReference type="AlphaFoldDB" id="U5N473"/>
<reference evidence="8 9" key="1">
    <citation type="journal article" date="2013" name="Genome Biol.">
        <title>Genomic analysis reveals key aspects of prokaryotic symbiosis in the phototrophic consortium "Chlorochromatium aggregatum".</title>
        <authorList>
            <person name="Liu Z."/>
            <person name="Muller J."/>
            <person name="Li T."/>
            <person name="Alvey R.M."/>
            <person name="Vogl K."/>
            <person name="Frigaard N.U."/>
            <person name="Rockwell N.C."/>
            <person name="Boyd E.S."/>
            <person name="Tomsho L.P."/>
            <person name="Schuster S.C."/>
            <person name="Henke P."/>
            <person name="Rohde M."/>
            <person name="Overmann J."/>
            <person name="Bryant D.A."/>
        </authorList>
    </citation>
    <scope>NUCLEOTIDE SEQUENCE [LARGE SCALE GENOMIC DNA]</scope>
    <source>
        <strain evidence="8">CR</strain>
    </source>
</reference>
<dbReference type="Gene3D" id="2.40.50.100">
    <property type="match status" value="1"/>
</dbReference>
<comment type="subcellular location">
    <subcellularLocation>
        <location evidence="1">Cell envelope</location>
    </subcellularLocation>
</comment>
<sequence>MQGKGLCGSSRLGTGKGYGMASRWVWERFRWSIAPCAAAFLLACSQGTGPEQGGGGGHPVEVGVLALAPVDVGATVELSGRLQASRTAQVRARVAGIVERRHFVEGGDVRAGQALFDLDDSLYRATLASAQATLAKAQANLVQASARHVRYSALSQARVVSEQDRITVESARDQAVADVALARAAVETARIQLGYAHITAPIAGRIGRALVTEGALVGQGDATPLALIQQIDPLYVDFSDAAVPGMVGRSAPGSGQEVRVLLEDGSAYQARLLFAEAAVDPGNGQVALRAVVPNPQGVLLPGMYVRVQREREMLRGVFLLPQQAVTRSPQGDTVMVVAQDGKVSQRTVRIDRTDGQHAGQWIVREGVRAGEQVVVDGFQKLRGATVVQPVPWKAASASAPSSAPSSAPAAVTRPASSASAGG</sequence>
<feature type="domain" description="Multidrug resistance protein MdtA-like beta-barrel" evidence="6">
    <location>
        <begin position="236"/>
        <end position="308"/>
    </location>
</feature>
<dbReference type="EMBL" id="CP004885">
    <property type="protein sequence ID" value="AGX86281.1"/>
    <property type="molecule type" value="Genomic_DNA"/>
</dbReference>
<dbReference type="eggNOG" id="COG0845">
    <property type="taxonomic scope" value="Bacteria"/>
</dbReference>
<evidence type="ECO:0000259" key="6">
    <source>
        <dbReference type="Pfam" id="PF25944"/>
    </source>
</evidence>
<evidence type="ECO:0000256" key="3">
    <source>
        <dbReference type="SAM" id="MobiDB-lite"/>
    </source>
</evidence>
<dbReference type="Pfam" id="PF25876">
    <property type="entry name" value="HH_MFP_RND"/>
    <property type="match status" value="1"/>
</dbReference>
<dbReference type="InterPro" id="IPR058624">
    <property type="entry name" value="MdtA-like_HH"/>
</dbReference>
<dbReference type="Pfam" id="PF25944">
    <property type="entry name" value="Beta-barrel_RND"/>
    <property type="match status" value="1"/>
</dbReference>
<dbReference type="GO" id="GO:0046677">
    <property type="term" value="P:response to antibiotic"/>
    <property type="evidence" value="ECO:0007669"/>
    <property type="project" value="TreeGrafter"/>
</dbReference>
<evidence type="ECO:0000259" key="4">
    <source>
        <dbReference type="Pfam" id="PF25876"/>
    </source>
</evidence>
<feature type="domain" description="Multidrug resistance protein MdtA-like C-terminal permuted SH3" evidence="7">
    <location>
        <begin position="318"/>
        <end position="380"/>
    </location>
</feature>
<dbReference type="Gene3D" id="1.10.287.470">
    <property type="entry name" value="Helix hairpin bin"/>
    <property type="match status" value="1"/>
</dbReference>
<evidence type="ECO:0000313" key="8">
    <source>
        <dbReference type="EMBL" id="AGX86281.1"/>
    </source>
</evidence>
<dbReference type="GO" id="GO:0022857">
    <property type="term" value="F:transmembrane transporter activity"/>
    <property type="evidence" value="ECO:0007669"/>
    <property type="project" value="InterPro"/>
</dbReference>
<dbReference type="Proteomes" id="UP000017184">
    <property type="component" value="Chromosome"/>
</dbReference>
<dbReference type="GO" id="GO:0030313">
    <property type="term" value="C:cell envelope"/>
    <property type="evidence" value="ECO:0007669"/>
    <property type="project" value="UniProtKB-SubCell"/>
</dbReference>
<dbReference type="Gene3D" id="2.40.420.20">
    <property type="match status" value="1"/>
</dbReference>
<dbReference type="Gene3D" id="2.40.30.170">
    <property type="match status" value="1"/>
</dbReference>
<dbReference type="HOGENOM" id="CLU_018816_2_1_4"/>
<dbReference type="Pfam" id="PF25967">
    <property type="entry name" value="RND-MFP_C"/>
    <property type="match status" value="1"/>
</dbReference>
<dbReference type="NCBIfam" id="TIGR01730">
    <property type="entry name" value="RND_mfp"/>
    <property type="match status" value="1"/>
</dbReference>
<name>U5N473_9BURK</name>
<evidence type="ECO:0000259" key="7">
    <source>
        <dbReference type="Pfam" id="PF25967"/>
    </source>
</evidence>
<comment type="similarity">
    <text evidence="2">Belongs to the membrane fusion protein (MFP) (TC 8.A.1) family.</text>
</comment>
<evidence type="ECO:0000259" key="5">
    <source>
        <dbReference type="Pfam" id="PF25917"/>
    </source>
</evidence>
<dbReference type="STRING" id="946483.Cenrod_0148"/>
<dbReference type="InterPro" id="IPR058626">
    <property type="entry name" value="MdtA-like_b-barrel"/>
</dbReference>
<feature type="region of interest" description="Disordered" evidence="3">
    <location>
        <begin position="396"/>
        <end position="422"/>
    </location>
</feature>
<evidence type="ECO:0000313" key="9">
    <source>
        <dbReference type="Proteomes" id="UP000017184"/>
    </source>
</evidence>
<feature type="domain" description="Multidrug resistance protein MdtA-like alpha-helical hairpin" evidence="4">
    <location>
        <begin position="126"/>
        <end position="196"/>
    </location>
</feature>
<dbReference type="GO" id="GO:0005886">
    <property type="term" value="C:plasma membrane"/>
    <property type="evidence" value="ECO:0007669"/>
    <property type="project" value="TreeGrafter"/>
</dbReference>